<comment type="caution">
    <text evidence="2">The sequence shown here is derived from an EMBL/GenBank/DDBJ whole genome shotgun (WGS) entry which is preliminary data.</text>
</comment>
<sequence>MADGVQVIWTPWRHHGELVDVREWLFPPSPINEQEDSKLRRNACDQISAWKLRGNLPHAVESTWLLTEALLTDEIQADLIPVFAVKAAYITAISRFVTGLLDSQQDTKFKVSMYAKAQQIGLPAVFVDLRHEATHGDMPPLETLRNAAQRAMQWLWEDYWKTLKGREATTQRQKTEILPRNDSARKPVNELGSVSEDVSGREHEERETMMPSTDKAEARWQRWQGTWDSRPIGT</sequence>
<evidence type="ECO:0000313" key="2">
    <source>
        <dbReference type="EMBL" id="KAL2048200.1"/>
    </source>
</evidence>
<dbReference type="PANTHER" id="PTHR15002:SF0">
    <property type="entry name" value="RIBOSOMAL BIOGENESIS PROTEIN LAS1L"/>
    <property type="match status" value="1"/>
</dbReference>
<dbReference type="Proteomes" id="UP001590950">
    <property type="component" value="Unassembled WGS sequence"/>
</dbReference>
<accession>A0ABR4AR84</accession>
<reference evidence="2 3" key="1">
    <citation type="submission" date="2024-09" db="EMBL/GenBank/DDBJ databases">
        <title>Rethinking Asexuality: The Enigmatic Case of Functional Sexual Genes in Lepraria (Stereocaulaceae).</title>
        <authorList>
            <person name="Doellman M."/>
            <person name="Sun Y."/>
            <person name="Barcenas-Pena A."/>
            <person name="Lumbsch H.T."/>
            <person name="Grewe F."/>
        </authorList>
    </citation>
    <scope>NUCLEOTIDE SEQUENCE [LARGE SCALE GENOMIC DNA]</scope>
    <source>
        <strain evidence="2 3">Mercado 3170</strain>
    </source>
</reference>
<name>A0ABR4AR84_9LECA</name>
<keyword evidence="3" id="KW-1185">Reference proteome</keyword>
<evidence type="ECO:0008006" key="4">
    <source>
        <dbReference type="Google" id="ProtNLM"/>
    </source>
</evidence>
<organism evidence="2 3">
    <name type="scientific">Stereocaulon virgatum</name>
    <dbReference type="NCBI Taxonomy" id="373712"/>
    <lineage>
        <taxon>Eukaryota</taxon>
        <taxon>Fungi</taxon>
        <taxon>Dikarya</taxon>
        <taxon>Ascomycota</taxon>
        <taxon>Pezizomycotina</taxon>
        <taxon>Lecanoromycetes</taxon>
        <taxon>OSLEUM clade</taxon>
        <taxon>Lecanoromycetidae</taxon>
        <taxon>Lecanorales</taxon>
        <taxon>Lecanorineae</taxon>
        <taxon>Stereocaulaceae</taxon>
        <taxon>Stereocaulon</taxon>
    </lineage>
</organism>
<evidence type="ECO:0000256" key="1">
    <source>
        <dbReference type="SAM" id="MobiDB-lite"/>
    </source>
</evidence>
<gene>
    <name evidence="2" type="ORF">N7G274_000111</name>
</gene>
<feature type="compositionally biased region" description="Basic and acidic residues" evidence="1">
    <location>
        <begin position="198"/>
        <end position="220"/>
    </location>
</feature>
<evidence type="ECO:0000313" key="3">
    <source>
        <dbReference type="Proteomes" id="UP001590950"/>
    </source>
</evidence>
<dbReference type="EMBL" id="JBEFKJ010000001">
    <property type="protein sequence ID" value="KAL2048200.1"/>
    <property type="molecule type" value="Genomic_DNA"/>
</dbReference>
<feature type="region of interest" description="Disordered" evidence="1">
    <location>
        <begin position="170"/>
        <end position="234"/>
    </location>
</feature>
<proteinExistence type="predicted"/>
<dbReference type="PANTHER" id="PTHR15002">
    <property type="entry name" value="RIBOSOMAL BIOGENESIS PROTEIN LAS1L"/>
    <property type="match status" value="1"/>
</dbReference>
<protein>
    <recommendedName>
        <fullName evidence="4">Las1-like protein</fullName>
    </recommendedName>
</protein>
<feature type="compositionally biased region" description="Basic and acidic residues" evidence="1">
    <location>
        <begin position="170"/>
        <end position="188"/>
    </location>
</feature>
<dbReference type="Pfam" id="PF04031">
    <property type="entry name" value="Las1"/>
    <property type="match status" value="1"/>
</dbReference>
<dbReference type="InterPro" id="IPR007174">
    <property type="entry name" value="Las1"/>
</dbReference>